<proteinExistence type="inferred from homology"/>
<evidence type="ECO:0000313" key="9">
    <source>
        <dbReference type="EMBL" id="ELA46691.1"/>
    </source>
</evidence>
<evidence type="ECO:0000256" key="2">
    <source>
        <dbReference type="ARBA" id="ARBA00008029"/>
    </source>
</evidence>
<dbReference type="GO" id="GO:0072686">
    <property type="term" value="C:mitotic spindle"/>
    <property type="evidence" value="ECO:0007669"/>
    <property type="project" value="TreeGrafter"/>
</dbReference>
<sequence length="180" mass="20763">MDELYKKYVDLLKENSTLKLRIAALEHELSKNGETGRAVHDHKENENNAFLIERIDRLEKEKLVWDRAGAGCTTGAHQEEIKQLNDHYKAILKDFRTNITGLLGFKVDMIDDAVHLHSLYSFDRSDVFSFNVNGSCYEMVNNHFAEGYKREIETYVVKGRSVPALLAHVTLDLFSKRTFQ</sequence>
<reference evidence="10" key="1">
    <citation type="submission" date="2011-03" db="EMBL/GenBank/DDBJ databases">
        <title>The genome sequence of Vavraia culicis strain floridensis.</title>
        <authorList>
            <consortium name="The Broad Institute Genome Sequencing Platform"/>
            <person name="Cuomo C."/>
            <person name="Becnel J."/>
            <person name="Sanscrainte N."/>
            <person name="Young S.K."/>
            <person name="Zeng Q."/>
            <person name="Gargeya S."/>
            <person name="Fitzgerald M."/>
            <person name="Haas B."/>
            <person name="Abouelleil A."/>
            <person name="Alvarado L."/>
            <person name="Arachchi H.M."/>
            <person name="Berlin A."/>
            <person name="Chapman S.B."/>
            <person name="Gearin G."/>
            <person name="Goldberg J."/>
            <person name="Griggs A."/>
            <person name="Gujja S."/>
            <person name="Hansen M."/>
            <person name="Heiman D."/>
            <person name="Howarth C."/>
            <person name="Larimer J."/>
            <person name="Lui A."/>
            <person name="MacDonald P.J.P."/>
            <person name="McCowen C."/>
            <person name="Montmayeur A."/>
            <person name="Murphy C."/>
            <person name="Neiman D."/>
            <person name="Pearson M."/>
            <person name="Priest M."/>
            <person name="Roberts A."/>
            <person name="Saif S."/>
            <person name="Shea T."/>
            <person name="Sisk P."/>
            <person name="Stolte C."/>
            <person name="Sykes S."/>
            <person name="Wortman J."/>
            <person name="Nusbaum C."/>
            <person name="Birren B."/>
        </authorList>
    </citation>
    <scope>NUCLEOTIDE SEQUENCE [LARGE SCALE GENOMIC DNA]</scope>
    <source>
        <strain evidence="10">floridensis</strain>
    </source>
</reference>
<dbReference type="PANTHER" id="PTHR23168:SF0">
    <property type="entry name" value="MITOTIC SPINDLE ASSEMBLY CHECKPOINT PROTEIN MAD1"/>
    <property type="match status" value="1"/>
</dbReference>
<gene>
    <name evidence="9" type="ORF">VCUG_01841</name>
</gene>
<protein>
    <recommendedName>
        <fullName evidence="3">Spindle assembly checkpoint component MAD1</fullName>
    </recommendedName>
</protein>
<keyword evidence="10" id="KW-1185">Reference proteome</keyword>
<evidence type="ECO:0000256" key="3">
    <source>
        <dbReference type="ARBA" id="ARBA00022019"/>
    </source>
</evidence>
<evidence type="ECO:0000256" key="1">
    <source>
        <dbReference type="ARBA" id="ARBA00004123"/>
    </source>
</evidence>
<keyword evidence="7" id="KW-0131">Cell cycle</keyword>
<accession>L2GSP1</accession>
<keyword evidence="6" id="KW-0539">Nucleus</keyword>
<dbReference type="Pfam" id="PF05557">
    <property type="entry name" value="MAD"/>
    <property type="match status" value="1"/>
</dbReference>
<evidence type="ECO:0000313" key="10">
    <source>
        <dbReference type="Proteomes" id="UP000011081"/>
    </source>
</evidence>
<name>L2GSP1_VAVCU</name>
<comment type="subcellular location">
    <subcellularLocation>
        <location evidence="1">Nucleus</location>
    </subcellularLocation>
</comment>
<evidence type="ECO:0000256" key="4">
    <source>
        <dbReference type="ARBA" id="ARBA00022618"/>
    </source>
</evidence>
<dbReference type="InterPro" id="IPR008672">
    <property type="entry name" value="Mad1"/>
</dbReference>
<evidence type="ECO:0000256" key="5">
    <source>
        <dbReference type="ARBA" id="ARBA00022776"/>
    </source>
</evidence>
<dbReference type="RefSeq" id="XP_008074854.1">
    <property type="nucleotide sequence ID" value="XM_008076663.1"/>
</dbReference>
<dbReference type="EMBL" id="GL877436">
    <property type="protein sequence ID" value="ELA46691.1"/>
    <property type="molecule type" value="Genomic_DNA"/>
</dbReference>
<dbReference type="HOGENOM" id="CLU_1332303_0_0_1"/>
<keyword evidence="4" id="KW-0132">Cell division</keyword>
<dbReference type="OMA" id="CYEMVNN"/>
<evidence type="ECO:0000256" key="8">
    <source>
        <dbReference type="SAM" id="Coils"/>
    </source>
</evidence>
<dbReference type="GeneID" id="19879711"/>
<dbReference type="InParanoid" id="L2GSP1"/>
<evidence type="ECO:0000256" key="7">
    <source>
        <dbReference type="ARBA" id="ARBA00023306"/>
    </source>
</evidence>
<feature type="coiled-coil region" evidence="8">
    <location>
        <begin position="8"/>
        <end position="61"/>
    </location>
</feature>
<dbReference type="Gene3D" id="3.30.457.60">
    <property type="match status" value="1"/>
</dbReference>
<keyword evidence="5" id="KW-0498">Mitosis</keyword>
<dbReference type="PANTHER" id="PTHR23168">
    <property type="entry name" value="MITOTIC SPINDLE ASSEMBLY CHECKPOINT PROTEIN MAD1 MITOTIC ARREST DEFICIENT-LIKE PROTEIN 1"/>
    <property type="match status" value="1"/>
</dbReference>
<dbReference type="STRING" id="948595.L2GSP1"/>
<dbReference type="GO" id="GO:0051301">
    <property type="term" value="P:cell division"/>
    <property type="evidence" value="ECO:0007669"/>
    <property type="project" value="UniProtKB-KW"/>
</dbReference>
<dbReference type="VEuPathDB" id="MicrosporidiaDB:VCUG_01841"/>
<comment type="similarity">
    <text evidence="2">Belongs to the MAD1 family.</text>
</comment>
<dbReference type="OrthoDB" id="331602at2759"/>
<dbReference type="AlphaFoldDB" id="L2GSP1"/>
<evidence type="ECO:0000256" key="6">
    <source>
        <dbReference type="ARBA" id="ARBA00023242"/>
    </source>
</evidence>
<dbReference type="Proteomes" id="UP000011081">
    <property type="component" value="Unassembled WGS sequence"/>
</dbReference>
<dbReference type="GO" id="GO:0051315">
    <property type="term" value="P:attachment of mitotic spindle microtubules to kinetochore"/>
    <property type="evidence" value="ECO:0007669"/>
    <property type="project" value="TreeGrafter"/>
</dbReference>
<dbReference type="GO" id="GO:0005635">
    <property type="term" value="C:nuclear envelope"/>
    <property type="evidence" value="ECO:0007669"/>
    <property type="project" value="TreeGrafter"/>
</dbReference>
<dbReference type="GO" id="GO:0000776">
    <property type="term" value="C:kinetochore"/>
    <property type="evidence" value="ECO:0007669"/>
    <property type="project" value="TreeGrafter"/>
</dbReference>
<dbReference type="GO" id="GO:0007094">
    <property type="term" value="P:mitotic spindle assembly checkpoint signaling"/>
    <property type="evidence" value="ECO:0007669"/>
    <property type="project" value="InterPro"/>
</dbReference>
<organism evidence="9 10">
    <name type="scientific">Vavraia culicis (isolate floridensis)</name>
    <name type="common">Microsporidian parasite</name>
    <dbReference type="NCBI Taxonomy" id="948595"/>
    <lineage>
        <taxon>Eukaryota</taxon>
        <taxon>Fungi</taxon>
        <taxon>Fungi incertae sedis</taxon>
        <taxon>Microsporidia</taxon>
        <taxon>Pleistophoridae</taxon>
        <taxon>Vavraia</taxon>
    </lineage>
</organism>
<keyword evidence="8" id="KW-0175">Coiled coil</keyword>